<dbReference type="Gene3D" id="1.20.1720.10">
    <property type="entry name" value="Multidrug resistance protein D"/>
    <property type="match status" value="2"/>
</dbReference>
<feature type="transmembrane region" description="Helical" evidence="6">
    <location>
        <begin position="106"/>
        <end position="126"/>
    </location>
</feature>
<evidence type="ECO:0000313" key="8">
    <source>
        <dbReference type="EMBL" id="MWV68680.1"/>
    </source>
</evidence>
<gene>
    <name evidence="8" type="ORF">DCO61_01180</name>
    <name evidence="9" type="ORF">LS64_000030</name>
</gene>
<proteinExistence type="predicted"/>
<protein>
    <submittedName>
        <fullName evidence="9">MFS transporter</fullName>
    </submittedName>
</protein>
<keyword evidence="3 6" id="KW-0812">Transmembrane</keyword>
<reference evidence="9" key="3">
    <citation type="submission" date="2018-04" db="EMBL/GenBank/DDBJ databases">
        <authorList>
            <person name="Sheh A."/>
            <person name="Shen Z."/>
            <person name="Mannion A.J."/>
            <person name="Fox J.G."/>
        </authorList>
    </citation>
    <scope>NUCLEOTIDE SEQUENCE</scope>
    <source>
        <strain evidence="9">MIT 97-6194</strain>
    </source>
</reference>
<feature type="transmembrane region" description="Helical" evidence="6">
    <location>
        <begin position="316"/>
        <end position="345"/>
    </location>
</feature>
<reference evidence="9 10" key="1">
    <citation type="journal article" date="2014" name="Genome Announc.">
        <title>Draft genome sequences of eight enterohepatic helicobacter species isolated from both laboratory and wild rodents.</title>
        <authorList>
            <person name="Sheh A."/>
            <person name="Shen Z."/>
            <person name="Fox J.G."/>
        </authorList>
    </citation>
    <scope>NUCLEOTIDE SEQUENCE [LARGE SCALE GENOMIC DNA]</scope>
    <source>
        <strain evidence="9 10">MIT 97-6194</strain>
    </source>
</reference>
<feature type="transmembrane region" description="Helical" evidence="6">
    <location>
        <begin position="163"/>
        <end position="184"/>
    </location>
</feature>
<dbReference type="GO" id="GO:0005886">
    <property type="term" value="C:plasma membrane"/>
    <property type="evidence" value="ECO:0007669"/>
    <property type="project" value="TreeGrafter"/>
</dbReference>
<feature type="transmembrane region" description="Helical" evidence="6">
    <location>
        <begin position="492"/>
        <end position="511"/>
    </location>
</feature>
<evidence type="ECO:0000256" key="6">
    <source>
        <dbReference type="SAM" id="Phobius"/>
    </source>
</evidence>
<feature type="transmembrane region" description="Helical" evidence="6">
    <location>
        <begin position="351"/>
        <end position="370"/>
    </location>
</feature>
<feature type="transmembrane region" description="Helical" evidence="6">
    <location>
        <begin position="382"/>
        <end position="404"/>
    </location>
</feature>
<dbReference type="EMBL" id="QBIU01000001">
    <property type="protein sequence ID" value="MWV68680.1"/>
    <property type="molecule type" value="Genomic_DNA"/>
</dbReference>
<organism evidence="9 10">
    <name type="scientific">Helicobacter saguini</name>
    <dbReference type="NCBI Taxonomy" id="1548018"/>
    <lineage>
        <taxon>Bacteria</taxon>
        <taxon>Pseudomonadati</taxon>
        <taxon>Campylobacterota</taxon>
        <taxon>Epsilonproteobacteria</taxon>
        <taxon>Campylobacterales</taxon>
        <taxon>Helicobacteraceae</taxon>
        <taxon>Helicobacter</taxon>
    </lineage>
</organism>
<evidence type="ECO:0000256" key="3">
    <source>
        <dbReference type="ARBA" id="ARBA00022692"/>
    </source>
</evidence>
<keyword evidence="5 6" id="KW-0472">Membrane</keyword>
<reference evidence="9 10" key="2">
    <citation type="journal article" date="2016" name="Infect. Immun.">
        <title>Helicobacter saguini, a Novel Helicobacter Isolated from Cotton-Top Tamarins with Ulcerative Colitis, Has Proinflammatory Properties and Induces Typhlocolitis and Dysplasia in Gnotobiotic IL-10-/- Mice.</title>
        <authorList>
            <person name="Shen Z."/>
            <person name="Mannion A."/>
            <person name="Whary M.T."/>
            <person name="Muthupalani S."/>
            <person name="Sheh A."/>
            <person name="Feng Y."/>
            <person name="Gong G."/>
            <person name="Vandamme P."/>
            <person name="Holcombe H.R."/>
            <person name="Paster B.J."/>
            <person name="Fox J.G."/>
        </authorList>
    </citation>
    <scope>NUCLEOTIDE SEQUENCE [LARGE SCALE GENOMIC DNA]</scope>
    <source>
        <strain evidence="9 10">MIT 97-6194</strain>
    </source>
</reference>
<dbReference type="AlphaFoldDB" id="A0A4U8T893"/>
<feature type="transmembrane region" description="Helical" evidence="6">
    <location>
        <begin position="138"/>
        <end position="157"/>
    </location>
</feature>
<dbReference type="SUPFAM" id="SSF103473">
    <property type="entry name" value="MFS general substrate transporter"/>
    <property type="match status" value="1"/>
</dbReference>
<evidence type="ECO:0000313" key="11">
    <source>
        <dbReference type="Proteomes" id="UP000477070"/>
    </source>
</evidence>
<evidence type="ECO:0000256" key="1">
    <source>
        <dbReference type="ARBA" id="ARBA00004141"/>
    </source>
</evidence>
<keyword evidence="4 6" id="KW-1133">Transmembrane helix</keyword>
<dbReference type="PROSITE" id="PS50850">
    <property type="entry name" value="MFS"/>
    <property type="match status" value="1"/>
</dbReference>
<feature type="transmembrane region" description="Helical" evidence="6">
    <location>
        <begin position="466"/>
        <end position="486"/>
    </location>
</feature>
<reference evidence="8 11" key="4">
    <citation type="submission" date="2019-12" db="EMBL/GenBank/DDBJ databases">
        <title>Multi-Generational Helicobacter saguini Isolates.</title>
        <authorList>
            <person name="Mannion A."/>
            <person name="Shen Z."/>
            <person name="Fox J.G."/>
        </authorList>
    </citation>
    <scope>NUCLEOTIDE SEQUENCE [LARGE SCALE GENOMIC DNA]</scope>
    <source>
        <strain evidence="8">16-048</strain>
        <strain evidence="11">16-048 (F4)</strain>
    </source>
</reference>
<dbReference type="EMBL" id="JRMP02000001">
    <property type="protein sequence ID" value="TLD95798.1"/>
    <property type="molecule type" value="Genomic_DNA"/>
</dbReference>
<evidence type="ECO:0000256" key="5">
    <source>
        <dbReference type="ARBA" id="ARBA00023136"/>
    </source>
</evidence>
<evidence type="ECO:0000256" key="4">
    <source>
        <dbReference type="ARBA" id="ARBA00022989"/>
    </source>
</evidence>
<feature type="transmembrane region" description="Helical" evidence="6">
    <location>
        <begin position="424"/>
        <end position="446"/>
    </location>
</feature>
<name>A0A4U8T893_9HELI</name>
<dbReference type="GO" id="GO:0022857">
    <property type="term" value="F:transmembrane transporter activity"/>
    <property type="evidence" value="ECO:0007669"/>
    <property type="project" value="InterPro"/>
</dbReference>
<evidence type="ECO:0000313" key="9">
    <source>
        <dbReference type="EMBL" id="TLD95798.1"/>
    </source>
</evidence>
<dbReference type="Pfam" id="PF07690">
    <property type="entry name" value="MFS_1"/>
    <property type="match status" value="1"/>
</dbReference>
<dbReference type="Proteomes" id="UP000029714">
    <property type="component" value="Unassembled WGS sequence"/>
</dbReference>
<dbReference type="InterPro" id="IPR011701">
    <property type="entry name" value="MFS"/>
</dbReference>
<keyword evidence="2" id="KW-0813">Transport</keyword>
<sequence>MENSKNNNILGNTESNSKSSNIYNKMDSKIHSQDSKNAKVMESRALDSKIHVQDSIKDSKVDSIKGFAKFRLIFILAFLSAIAPLSTDMYLPALPNVAKSFAVDDFYAQLSLASFFTAFAFGQLLYGPLSDIFGRKKPLYVGLALFILSSVGCVLVDSIHLFIALRFFEALGGYSGVVIARAIVNDRFEVKDAVGVFALMMVVSSLAPMLSPSFGSILLKFFSWHSIFATLFILGVVLFFLVMFYLPDSKNFTKDSKDSIESKRNLNKLDSKDSSQIHHAQDSIESNILSPTHHPTTKPHFNAFATYLRILKDKTFMIYIISGALAMAAMFAYITGSSFVFINIFHLSSEGYALIFAMNACGFIVCANVNARLVKSIDCVKIINVAFILMCIFSVILALVGILSNNVVADSKDLSFIDFFSFKAGVKFVFFELMLLCTLSMLGFLLPNITTLAMARYKDVSGSASALLGATQFGLAGLTSFLVGALNANTTMLLGCVMCGCVLCGTFLYFFGKDSK</sequence>
<keyword evidence="10" id="KW-1185">Reference proteome</keyword>
<dbReference type="OrthoDB" id="9814303at2"/>
<feature type="transmembrane region" description="Helical" evidence="6">
    <location>
        <begin position="196"/>
        <end position="218"/>
    </location>
</feature>
<dbReference type="InterPro" id="IPR020846">
    <property type="entry name" value="MFS_dom"/>
</dbReference>
<evidence type="ECO:0000259" key="7">
    <source>
        <dbReference type="PROSITE" id="PS50850"/>
    </source>
</evidence>
<dbReference type="STRING" id="1548018.LS64_02315"/>
<accession>A0A4U8T893</accession>
<comment type="caution">
    <text evidence="9">The sequence shown here is derived from an EMBL/GenBank/DDBJ whole genome shotgun (WGS) entry which is preliminary data.</text>
</comment>
<dbReference type="CDD" id="cd17320">
    <property type="entry name" value="MFS_MdfA_MDR_like"/>
    <property type="match status" value="1"/>
</dbReference>
<dbReference type="PANTHER" id="PTHR23502:SF132">
    <property type="entry name" value="POLYAMINE TRANSPORTER 2-RELATED"/>
    <property type="match status" value="1"/>
</dbReference>
<dbReference type="PANTHER" id="PTHR23502">
    <property type="entry name" value="MAJOR FACILITATOR SUPERFAMILY"/>
    <property type="match status" value="1"/>
</dbReference>
<dbReference type="Proteomes" id="UP000477070">
    <property type="component" value="Unassembled WGS sequence"/>
</dbReference>
<evidence type="ECO:0000256" key="2">
    <source>
        <dbReference type="ARBA" id="ARBA00022448"/>
    </source>
</evidence>
<evidence type="ECO:0000313" key="10">
    <source>
        <dbReference type="Proteomes" id="UP000029714"/>
    </source>
</evidence>
<feature type="transmembrane region" description="Helical" evidence="6">
    <location>
        <begin position="224"/>
        <end position="246"/>
    </location>
</feature>
<dbReference type="InterPro" id="IPR036259">
    <property type="entry name" value="MFS_trans_sf"/>
</dbReference>
<feature type="transmembrane region" description="Helical" evidence="6">
    <location>
        <begin position="67"/>
        <end position="86"/>
    </location>
</feature>
<feature type="domain" description="Major facilitator superfamily (MFS) profile" evidence="7">
    <location>
        <begin position="72"/>
        <end position="516"/>
    </location>
</feature>
<dbReference type="GO" id="GO:1990961">
    <property type="term" value="P:xenobiotic detoxification by transmembrane export across the plasma membrane"/>
    <property type="evidence" value="ECO:0007669"/>
    <property type="project" value="TreeGrafter"/>
</dbReference>
<comment type="subcellular location">
    <subcellularLocation>
        <location evidence="1">Membrane</location>
        <topology evidence="1">Multi-pass membrane protein</topology>
    </subcellularLocation>
</comment>